<sequence>QGGLNKCSLFALTWFQIDECKGKLDIKSTATAPHHWRRWSDPDSGLVQS</sequence>
<proteinExistence type="predicted"/>
<name>A0A382HGE5_9ZZZZ</name>
<reference evidence="1" key="1">
    <citation type="submission" date="2018-05" db="EMBL/GenBank/DDBJ databases">
        <authorList>
            <person name="Lanie J.A."/>
            <person name="Ng W.-L."/>
            <person name="Kazmierczak K.M."/>
            <person name="Andrzejewski T.M."/>
            <person name="Davidsen T.M."/>
            <person name="Wayne K.J."/>
            <person name="Tettelin H."/>
            <person name="Glass J.I."/>
            <person name="Rusch D."/>
            <person name="Podicherti R."/>
            <person name="Tsui H.-C.T."/>
            <person name="Winkler M.E."/>
        </authorList>
    </citation>
    <scope>NUCLEOTIDE SEQUENCE</scope>
</reference>
<accession>A0A382HGE5</accession>
<dbReference type="EMBL" id="UINC01061124">
    <property type="protein sequence ID" value="SVB86360.1"/>
    <property type="molecule type" value="Genomic_DNA"/>
</dbReference>
<gene>
    <name evidence="1" type="ORF">METZ01_LOCUS239214</name>
</gene>
<protein>
    <submittedName>
        <fullName evidence="1">Uncharacterized protein</fullName>
    </submittedName>
</protein>
<feature type="non-terminal residue" evidence="1">
    <location>
        <position position="1"/>
    </location>
</feature>
<organism evidence="1">
    <name type="scientific">marine metagenome</name>
    <dbReference type="NCBI Taxonomy" id="408172"/>
    <lineage>
        <taxon>unclassified sequences</taxon>
        <taxon>metagenomes</taxon>
        <taxon>ecological metagenomes</taxon>
    </lineage>
</organism>
<dbReference type="AlphaFoldDB" id="A0A382HGE5"/>
<evidence type="ECO:0000313" key="1">
    <source>
        <dbReference type="EMBL" id="SVB86360.1"/>
    </source>
</evidence>